<evidence type="ECO:0000313" key="2">
    <source>
        <dbReference type="Proteomes" id="UP001431209"/>
    </source>
</evidence>
<organism evidence="1 2">
    <name type="scientific">Acrasis kona</name>
    <dbReference type="NCBI Taxonomy" id="1008807"/>
    <lineage>
        <taxon>Eukaryota</taxon>
        <taxon>Discoba</taxon>
        <taxon>Heterolobosea</taxon>
        <taxon>Tetramitia</taxon>
        <taxon>Eutetramitia</taxon>
        <taxon>Acrasidae</taxon>
        <taxon>Acrasis</taxon>
    </lineage>
</organism>
<dbReference type="AlphaFoldDB" id="A0AAW2ZAN5"/>
<evidence type="ECO:0000313" key="1">
    <source>
        <dbReference type="EMBL" id="KAL0486515.1"/>
    </source>
</evidence>
<name>A0AAW2ZAN5_9EUKA</name>
<gene>
    <name evidence="1" type="ORF">AKO1_001490</name>
</gene>
<comment type="caution">
    <text evidence="1">The sequence shown here is derived from an EMBL/GenBank/DDBJ whole genome shotgun (WGS) entry which is preliminary data.</text>
</comment>
<sequence length="148" mass="16483">MATDMIQTTEDDKKKKSSARIKKNLETNILSSEAHFACPKSTYIGGSDVRHNSKYFLGSQHRLGATCRLDCLSKVSGTVHFDGGCKQRFFYYTNVNRCLLAGELNNTQARMAEALCINCNGCVKKHTREFNQKSAKSSVGDNSQKLPH</sequence>
<accession>A0AAW2ZAN5</accession>
<reference evidence="1 2" key="1">
    <citation type="submission" date="2024-03" db="EMBL/GenBank/DDBJ databases">
        <title>The Acrasis kona genome and developmental transcriptomes reveal deep origins of eukaryotic multicellular pathways.</title>
        <authorList>
            <person name="Sheikh S."/>
            <person name="Fu C.-J."/>
            <person name="Brown M.W."/>
            <person name="Baldauf S.L."/>
        </authorList>
    </citation>
    <scope>NUCLEOTIDE SEQUENCE [LARGE SCALE GENOMIC DNA]</scope>
    <source>
        <strain evidence="1 2">ATCC MYA-3509</strain>
    </source>
</reference>
<dbReference type="Proteomes" id="UP001431209">
    <property type="component" value="Unassembled WGS sequence"/>
</dbReference>
<evidence type="ECO:0008006" key="3">
    <source>
        <dbReference type="Google" id="ProtNLM"/>
    </source>
</evidence>
<protein>
    <recommendedName>
        <fullName evidence="3">Apple domain-containing protein</fullName>
    </recommendedName>
</protein>
<keyword evidence="2" id="KW-1185">Reference proteome</keyword>
<proteinExistence type="predicted"/>
<dbReference type="EMBL" id="JAOPGA020001236">
    <property type="protein sequence ID" value="KAL0486515.1"/>
    <property type="molecule type" value="Genomic_DNA"/>
</dbReference>